<name>A0AAV4QK19_9ARAC</name>
<evidence type="ECO:0000313" key="2">
    <source>
        <dbReference type="Proteomes" id="UP001054837"/>
    </source>
</evidence>
<dbReference type="EMBL" id="BPLQ01004596">
    <property type="protein sequence ID" value="GIY09286.1"/>
    <property type="molecule type" value="Genomic_DNA"/>
</dbReference>
<dbReference type="AlphaFoldDB" id="A0AAV4QK19"/>
<comment type="caution">
    <text evidence="1">The sequence shown here is derived from an EMBL/GenBank/DDBJ whole genome shotgun (WGS) entry which is preliminary data.</text>
</comment>
<accession>A0AAV4QK19</accession>
<gene>
    <name evidence="1" type="ORF">CDAR_309261</name>
</gene>
<protein>
    <submittedName>
        <fullName evidence="1">Uncharacterized protein</fullName>
    </submittedName>
</protein>
<sequence length="176" mass="19410">MTAFKSCENTAPVPDKITYNHRILLDPKAAVMTKLFNCCVQFQFLPEAWKSSTTILIPNSDDHKSPGNKSVLIGGLSRWNQKVCGTSLGPDIMARVGNNVFIIDVTCPFEGTDSAFSDAYDIQTEKYESLIPLYQAQCLSATIVPFLVGALGSWCSWNDNSRRSFVRTPTSLFSGN</sequence>
<evidence type="ECO:0000313" key="1">
    <source>
        <dbReference type="EMBL" id="GIY09286.1"/>
    </source>
</evidence>
<keyword evidence="2" id="KW-1185">Reference proteome</keyword>
<reference evidence="1 2" key="1">
    <citation type="submission" date="2021-06" db="EMBL/GenBank/DDBJ databases">
        <title>Caerostris darwini draft genome.</title>
        <authorList>
            <person name="Kono N."/>
            <person name="Arakawa K."/>
        </authorList>
    </citation>
    <scope>NUCLEOTIDE SEQUENCE [LARGE SCALE GENOMIC DNA]</scope>
</reference>
<organism evidence="1 2">
    <name type="scientific">Caerostris darwini</name>
    <dbReference type="NCBI Taxonomy" id="1538125"/>
    <lineage>
        <taxon>Eukaryota</taxon>
        <taxon>Metazoa</taxon>
        <taxon>Ecdysozoa</taxon>
        <taxon>Arthropoda</taxon>
        <taxon>Chelicerata</taxon>
        <taxon>Arachnida</taxon>
        <taxon>Araneae</taxon>
        <taxon>Araneomorphae</taxon>
        <taxon>Entelegynae</taxon>
        <taxon>Araneoidea</taxon>
        <taxon>Araneidae</taxon>
        <taxon>Caerostris</taxon>
    </lineage>
</organism>
<dbReference type="Proteomes" id="UP001054837">
    <property type="component" value="Unassembled WGS sequence"/>
</dbReference>
<proteinExistence type="predicted"/>